<dbReference type="Gramene" id="OBART10G00100.3">
    <property type="protein sequence ID" value="OBART10G00100.3"/>
    <property type="gene ID" value="OBART10G00100"/>
</dbReference>
<dbReference type="EnsemblPlants" id="OBART10G00100.3">
    <property type="protein sequence ID" value="OBART10G00100.3"/>
    <property type="gene ID" value="OBART10G00100"/>
</dbReference>
<dbReference type="HOGENOM" id="CLU_1828253_0_0_1"/>
<dbReference type="AlphaFoldDB" id="A0A0D3HAF1"/>
<sequence length="148" mass="16701">MPRSYMPRASTTFPSPHLRSRRCIGRCPRRTRPRALVSFDPVYSGSCFGSSFSSLYDPVYLCYPLDTSDPWMQARTRSHQRRAVVRGTTTSTLGGPIQTVHAVAEHGDPLVLQPVSQVLREFSVLYVAKVRTQDVRRNDCAGFVLRKV</sequence>
<keyword evidence="2" id="KW-1185">Reference proteome</keyword>
<accession>A0A0D3HAF1</accession>
<evidence type="ECO:0000313" key="2">
    <source>
        <dbReference type="Proteomes" id="UP000026960"/>
    </source>
</evidence>
<protein>
    <submittedName>
        <fullName evidence="1">Uncharacterized protein</fullName>
    </submittedName>
</protein>
<dbReference type="Proteomes" id="UP000026960">
    <property type="component" value="Chromosome 10"/>
</dbReference>
<reference evidence="1" key="1">
    <citation type="journal article" date="2009" name="Rice">
        <title>De Novo Next Generation Sequencing of Plant Genomes.</title>
        <authorList>
            <person name="Rounsley S."/>
            <person name="Marri P.R."/>
            <person name="Yu Y."/>
            <person name="He R."/>
            <person name="Sisneros N."/>
            <person name="Goicoechea J.L."/>
            <person name="Lee S.J."/>
            <person name="Angelova A."/>
            <person name="Kudrna D."/>
            <person name="Luo M."/>
            <person name="Affourtit J."/>
            <person name="Desany B."/>
            <person name="Knight J."/>
            <person name="Niazi F."/>
            <person name="Egholm M."/>
            <person name="Wing R.A."/>
        </authorList>
    </citation>
    <scope>NUCLEOTIDE SEQUENCE [LARGE SCALE GENOMIC DNA]</scope>
    <source>
        <strain evidence="1">cv. IRGC 105608</strain>
    </source>
</reference>
<organism evidence="1">
    <name type="scientific">Oryza barthii</name>
    <dbReference type="NCBI Taxonomy" id="65489"/>
    <lineage>
        <taxon>Eukaryota</taxon>
        <taxon>Viridiplantae</taxon>
        <taxon>Streptophyta</taxon>
        <taxon>Embryophyta</taxon>
        <taxon>Tracheophyta</taxon>
        <taxon>Spermatophyta</taxon>
        <taxon>Magnoliopsida</taxon>
        <taxon>Liliopsida</taxon>
        <taxon>Poales</taxon>
        <taxon>Poaceae</taxon>
        <taxon>BOP clade</taxon>
        <taxon>Oryzoideae</taxon>
        <taxon>Oryzeae</taxon>
        <taxon>Oryzinae</taxon>
        <taxon>Oryza</taxon>
    </lineage>
</organism>
<reference evidence="1" key="2">
    <citation type="submission" date="2015-03" db="UniProtKB">
        <authorList>
            <consortium name="EnsemblPlants"/>
        </authorList>
    </citation>
    <scope>IDENTIFICATION</scope>
</reference>
<name>A0A0D3HAF1_9ORYZ</name>
<dbReference type="PaxDb" id="65489-OBART10G00100.3"/>
<proteinExistence type="predicted"/>
<evidence type="ECO:0000313" key="1">
    <source>
        <dbReference type="EnsemblPlants" id="OBART10G00100.3"/>
    </source>
</evidence>